<evidence type="ECO:0000256" key="3">
    <source>
        <dbReference type="ARBA" id="ARBA00022801"/>
    </source>
</evidence>
<comment type="cofactor">
    <cofactor evidence="1">
        <name>Mg(2+)</name>
        <dbReference type="ChEBI" id="CHEBI:18420"/>
    </cofactor>
</comment>
<dbReference type="GO" id="GO:0019213">
    <property type="term" value="F:deacetylase activity"/>
    <property type="evidence" value="ECO:0007669"/>
    <property type="project" value="TreeGrafter"/>
</dbReference>
<dbReference type="Gene3D" id="3.20.20.370">
    <property type="entry name" value="Glycoside hydrolase/deacetylase"/>
    <property type="match status" value="1"/>
</dbReference>
<dbReference type="Proteomes" id="UP001139559">
    <property type="component" value="Unassembled WGS sequence"/>
</dbReference>
<dbReference type="PANTHER" id="PTHR31609:SF1">
    <property type="entry name" value="CARBOHYDRATE DEACETYLASE"/>
    <property type="match status" value="1"/>
</dbReference>
<dbReference type="AlphaFoldDB" id="A0A9X1XLI2"/>
<dbReference type="GO" id="GO:0046872">
    <property type="term" value="F:metal ion binding"/>
    <property type="evidence" value="ECO:0007669"/>
    <property type="project" value="UniProtKB-KW"/>
</dbReference>
<name>A0A9X1XLI2_9VIBR</name>
<reference evidence="6" key="1">
    <citation type="submission" date="2021-11" db="EMBL/GenBank/DDBJ databases">
        <title>Vibrio ZSDE26 sp. nov. and Vibrio ZSDZ34 sp. nov., isolated from coastal seawater in Qingdao.</title>
        <authorList>
            <person name="Zhang P."/>
        </authorList>
    </citation>
    <scope>NUCLEOTIDE SEQUENCE</scope>
    <source>
        <strain evidence="6">ZSDE26</strain>
    </source>
</reference>
<organism evidence="6 7">
    <name type="scientific">Vibrio amylolyticus</name>
    <dbReference type="NCBI Taxonomy" id="2847292"/>
    <lineage>
        <taxon>Bacteria</taxon>
        <taxon>Pseudomonadati</taxon>
        <taxon>Pseudomonadota</taxon>
        <taxon>Gammaproteobacteria</taxon>
        <taxon>Vibrionales</taxon>
        <taxon>Vibrionaceae</taxon>
        <taxon>Vibrio</taxon>
    </lineage>
</organism>
<dbReference type="EMBL" id="JAJHVV010000008">
    <property type="protein sequence ID" value="MCK6264405.1"/>
    <property type="molecule type" value="Genomic_DNA"/>
</dbReference>
<keyword evidence="7" id="KW-1185">Reference proteome</keyword>
<dbReference type="SUPFAM" id="SSF88713">
    <property type="entry name" value="Glycoside hydrolase/deacetylase"/>
    <property type="match status" value="1"/>
</dbReference>
<protein>
    <submittedName>
        <fullName evidence="6">Carbohydrate deacetylase</fullName>
    </submittedName>
</protein>
<dbReference type="RefSeq" id="WP_248009479.1">
    <property type="nucleotide sequence ID" value="NZ_JAJHVV010000008.1"/>
</dbReference>
<sequence length="260" mass="29024">MKLIMNADDFGLTQGVNNAIASCFKAGIVKSTTIMMNQEAIDHAARLYHQGLIPEVGLHFTVTTGKPILSPKLVPSLVDENGNFHDKSVLIHKTDICEHEVYQELAAQYQSAIDAGFNINHIDSHHFGGVYPALKSAFVRFANEIKLPVRRIDNIVAGQQGLNVVTPDIFDMRFFDSGATAESLKQYLLEHKQNYPSGVVEFMCHPSVEHDQALPSLSGYTDLRARELEILCSTDLKDWLNEQDIECVGFDYLAKMNKTQ</sequence>
<evidence type="ECO:0000313" key="7">
    <source>
        <dbReference type="Proteomes" id="UP001139559"/>
    </source>
</evidence>
<keyword evidence="2" id="KW-0479">Metal-binding</keyword>
<dbReference type="GO" id="GO:0016811">
    <property type="term" value="F:hydrolase activity, acting on carbon-nitrogen (but not peptide) bonds, in linear amides"/>
    <property type="evidence" value="ECO:0007669"/>
    <property type="project" value="InterPro"/>
</dbReference>
<keyword evidence="4" id="KW-0460">Magnesium</keyword>
<dbReference type="InterPro" id="IPR006879">
    <property type="entry name" value="YdjC-like"/>
</dbReference>
<dbReference type="InterPro" id="IPR011330">
    <property type="entry name" value="Glyco_hydro/deAcase_b/a-brl"/>
</dbReference>
<dbReference type="PROSITE" id="PS51257">
    <property type="entry name" value="PROKAR_LIPOPROTEIN"/>
    <property type="match status" value="1"/>
</dbReference>
<keyword evidence="5" id="KW-0119">Carbohydrate metabolism</keyword>
<dbReference type="InterPro" id="IPR022948">
    <property type="entry name" value="COD_ChbG_bac"/>
</dbReference>
<evidence type="ECO:0000256" key="4">
    <source>
        <dbReference type="ARBA" id="ARBA00022842"/>
    </source>
</evidence>
<comment type="caution">
    <text evidence="6">The sequence shown here is derived from an EMBL/GenBank/DDBJ whole genome shotgun (WGS) entry which is preliminary data.</text>
</comment>
<evidence type="ECO:0000256" key="1">
    <source>
        <dbReference type="ARBA" id="ARBA00001946"/>
    </source>
</evidence>
<dbReference type="PANTHER" id="PTHR31609">
    <property type="entry name" value="YDJC DEACETYLASE FAMILY MEMBER"/>
    <property type="match status" value="1"/>
</dbReference>
<accession>A0A9X1XLI2</accession>
<dbReference type="GO" id="GO:0000272">
    <property type="term" value="P:polysaccharide catabolic process"/>
    <property type="evidence" value="ECO:0007669"/>
    <property type="project" value="InterPro"/>
</dbReference>
<evidence type="ECO:0000313" key="6">
    <source>
        <dbReference type="EMBL" id="MCK6264405.1"/>
    </source>
</evidence>
<evidence type="ECO:0000256" key="2">
    <source>
        <dbReference type="ARBA" id="ARBA00022723"/>
    </source>
</evidence>
<proteinExistence type="predicted"/>
<gene>
    <name evidence="6" type="ORF">KP803_14080</name>
</gene>
<dbReference type="Pfam" id="PF04794">
    <property type="entry name" value="YdjC"/>
    <property type="match status" value="1"/>
</dbReference>
<dbReference type="CDD" id="cd10803">
    <property type="entry name" value="YdjC_EF3048_like"/>
    <property type="match status" value="1"/>
</dbReference>
<keyword evidence="3" id="KW-0378">Hydrolase</keyword>
<evidence type="ECO:0000256" key="5">
    <source>
        <dbReference type="ARBA" id="ARBA00023277"/>
    </source>
</evidence>